<comment type="caution">
    <text evidence="2">The sequence shown here is derived from an EMBL/GenBank/DDBJ whole genome shotgun (WGS) entry which is preliminary data.</text>
</comment>
<feature type="domain" description="Transposase IS204/IS1001/IS1096/IS1165 helix-turn-helix" evidence="1">
    <location>
        <begin position="1"/>
        <end position="39"/>
    </location>
</feature>
<dbReference type="Proteomes" id="UP000219020">
    <property type="component" value="Unassembled WGS sequence"/>
</dbReference>
<name>A0A2A5T0I8_9GAMM</name>
<reference evidence="3" key="1">
    <citation type="submission" date="2017-04" db="EMBL/GenBank/DDBJ databases">
        <title>Genome evolution of the luminous symbionts of deep sea anglerfish.</title>
        <authorList>
            <person name="Hendry T.A."/>
        </authorList>
    </citation>
    <scope>NUCLEOTIDE SEQUENCE [LARGE SCALE GENOMIC DNA]</scope>
</reference>
<evidence type="ECO:0000313" key="2">
    <source>
        <dbReference type="EMBL" id="PCS21674.1"/>
    </source>
</evidence>
<dbReference type="GeneID" id="66953455"/>
<accession>A0A2A5T0I8</accession>
<protein>
    <submittedName>
        <fullName evidence="2">Mobile element protein</fullName>
    </submittedName>
</protein>
<evidence type="ECO:0000259" key="1">
    <source>
        <dbReference type="Pfam" id="PF13542"/>
    </source>
</evidence>
<proteinExistence type="predicted"/>
<sequence length="66" mass="8058">MTKRLIEYIERESQKRTFLSIADDIGVDEKTIRNIFQDYCEREEEQLKFEMPKWLGIDEIHIIKKP</sequence>
<organism evidence="2 3">
    <name type="scientific">Candidatus Enterovibrio escicola</name>
    <dbReference type="NCBI Taxonomy" id="1927127"/>
    <lineage>
        <taxon>Bacteria</taxon>
        <taxon>Pseudomonadati</taxon>
        <taxon>Pseudomonadota</taxon>
        <taxon>Gammaproteobacteria</taxon>
        <taxon>Vibrionales</taxon>
        <taxon>Vibrionaceae</taxon>
        <taxon>Enterovibrio</taxon>
    </lineage>
</organism>
<dbReference type="RefSeq" id="WP_199399540.1">
    <property type="nucleotide sequence ID" value="NZ_CAWNJE010000013.1"/>
</dbReference>
<keyword evidence="3" id="KW-1185">Reference proteome</keyword>
<evidence type="ECO:0000313" key="3">
    <source>
        <dbReference type="Proteomes" id="UP000219020"/>
    </source>
</evidence>
<dbReference type="AlphaFoldDB" id="A0A2A5T0I8"/>
<dbReference type="EMBL" id="NBYY01000031">
    <property type="protein sequence ID" value="PCS21674.1"/>
    <property type="molecule type" value="Genomic_DNA"/>
</dbReference>
<gene>
    <name evidence="2" type="ORF">BTN49_2686</name>
</gene>
<dbReference type="Pfam" id="PF13542">
    <property type="entry name" value="HTH_Tnp_ISL3"/>
    <property type="match status" value="1"/>
</dbReference>
<dbReference type="InterPro" id="IPR032877">
    <property type="entry name" value="Transposase_HTH"/>
</dbReference>